<name>A0ABP9U7W3_9BACT</name>
<feature type="signal peptide" evidence="1">
    <location>
        <begin position="1"/>
        <end position="22"/>
    </location>
</feature>
<protein>
    <recommendedName>
        <fullName evidence="4">Lipoprotein</fullName>
    </recommendedName>
</protein>
<keyword evidence="1" id="KW-0732">Signal</keyword>
<proteinExistence type="predicted"/>
<comment type="caution">
    <text evidence="2">The sequence shown here is derived from an EMBL/GenBank/DDBJ whole genome shotgun (WGS) entry which is preliminary data.</text>
</comment>
<accession>A0ABP9U7W3</accession>
<sequence length="378" mass="42325">MKKKFWKYVIPLGFLAAVTVVAAPLTLTSCSSPFKHYAQNVIAQNAKVYNVSLKEPLIVFGQQTFAEWQAIKESDPALIINTIKAYKIPAVLKTGFQINDHTRITNLESEFMANTAIFVNMVVTLTNSNKDSMEQLKLTIPQVPVANLSGNLINPPELGTPVTVNKKKALEINLDQVNMPTIMNSLPQDISNVEWTTAINLATPQTVNNKPNTVPYIPAFLYKVVNVTLPPKGSDIITITYSPNEQYKSSIEQQVGNVWNKYCDIIVKIKESPYLNKTLKTDFTLTKAETDKVFGAISPIQLKAMNPVAVYNKLKAYVAEQDDVQPLRNCLDSKTNTIYNYWSNINVIQNGVRITFTSNPDDSQSAIYNYVFNVEFNK</sequence>
<organism evidence="2 3">
    <name type="scientific">Ureaplasma ceti</name>
    <dbReference type="NCBI Taxonomy" id="3119530"/>
    <lineage>
        <taxon>Bacteria</taxon>
        <taxon>Bacillati</taxon>
        <taxon>Mycoplasmatota</taxon>
        <taxon>Mycoplasmoidales</taxon>
        <taxon>Mycoplasmoidaceae</taxon>
        <taxon>Ureaplasma</taxon>
    </lineage>
</organism>
<evidence type="ECO:0008006" key="4">
    <source>
        <dbReference type="Google" id="ProtNLM"/>
    </source>
</evidence>
<evidence type="ECO:0000256" key="1">
    <source>
        <dbReference type="SAM" id="SignalP"/>
    </source>
</evidence>
<keyword evidence="3" id="KW-1185">Reference proteome</keyword>
<feature type="chain" id="PRO_5046611989" description="Lipoprotein" evidence="1">
    <location>
        <begin position="23"/>
        <end position="378"/>
    </location>
</feature>
<dbReference type="Proteomes" id="UP001449582">
    <property type="component" value="Unassembled WGS sequence"/>
</dbReference>
<reference evidence="2" key="1">
    <citation type="submission" date="2024-02" db="EMBL/GenBank/DDBJ databases">
        <title>Draft genome sequence of new strains in genus Ureaplasma.</title>
        <authorList>
            <person name="Nakajima Y."/>
            <person name="Segawa T."/>
        </authorList>
    </citation>
    <scope>NUCLEOTIDE SEQUENCE [LARGE SCALE GENOMIC DNA]</scope>
    <source>
        <strain evidence="2">OM1</strain>
    </source>
</reference>
<evidence type="ECO:0000313" key="2">
    <source>
        <dbReference type="EMBL" id="GAA5414904.1"/>
    </source>
</evidence>
<dbReference type="PROSITE" id="PS51257">
    <property type="entry name" value="PROKAR_LIPOPROTEIN"/>
    <property type="match status" value="1"/>
</dbReference>
<dbReference type="EMBL" id="BAABQM010000004">
    <property type="protein sequence ID" value="GAA5414904.1"/>
    <property type="molecule type" value="Genomic_DNA"/>
</dbReference>
<evidence type="ECO:0000313" key="3">
    <source>
        <dbReference type="Proteomes" id="UP001449582"/>
    </source>
</evidence>
<dbReference type="RefSeq" id="WP_353290064.1">
    <property type="nucleotide sequence ID" value="NZ_BAABQM010000004.1"/>
</dbReference>
<gene>
    <name evidence="2" type="ORF">UREOM_6150</name>
</gene>